<evidence type="ECO:0000256" key="1">
    <source>
        <dbReference type="SAM" id="Phobius"/>
    </source>
</evidence>
<accession>A0ABT5JJ45</accession>
<dbReference type="Proteomes" id="UP001165652">
    <property type="component" value="Unassembled WGS sequence"/>
</dbReference>
<keyword evidence="2" id="KW-0732">Signal</keyword>
<gene>
    <name evidence="3" type="ORF">PQJ73_28440</name>
</gene>
<comment type="caution">
    <text evidence="3">The sequence shown here is derived from an EMBL/GenBank/DDBJ whole genome shotgun (WGS) entry which is preliminary data.</text>
</comment>
<keyword evidence="4" id="KW-1185">Reference proteome</keyword>
<keyword evidence="1" id="KW-0472">Membrane</keyword>
<name>A0ABT5JJ45_RHOTP</name>
<evidence type="ECO:0000256" key="2">
    <source>
        <dbReference type="SAM" id="SignalP"/>
    </source>
</evidence>
<sequence length="169" mass="17313">MRTALLALTVAAALGLLAGAVLAGLALAGAPDAAPAAATLVVRLAVIPALLAAILAHRRPAPRRAPRRSGPAAAAGPGGADDDGEAWARILAAAPAWLRLLHRALFAWVLIDFARIALAALTGWPPATEEAPGEAGPWSIWLFLWAVCLSLAVVALRRTARDDAGRRPG</sequence>
<feature type="transmembrane region" description="Helical" evidence="1">
    <location>
        <begin position="38"/>
        <end position="57"/>
    </location>
</feature>
<feature type="signal peptide" evidence="2">
    <location>
        <begin position="1"/>
        <end position="23"/>
    </location>
</feature>
<organism evidence="3 4">
    <name type="scientific">Rhodoplanes tepidamans</name>
    <name type="common">Rhodoplanes cryptolactis</name>
    <dbReference type="NCBI Taxonomy" id="200616"/>
    <lineage>
        <taxon>Bacteria</taxon>
        <taxon>Pseudomonadati</taxon>
        <taxon>Pseudomonadota</taxon>
        <taxon>Alphaproteobacteria</taxon>
        <taxon>Hyphomicrobiales</taxon>
        <taxon>Nitrobacteraceae</taxon>
        <taxon>Rhodoplanes</taxon>
    </lineage>
</organism>
<dbReference type="RefSeq" id="WP_272780448.1">
    <property type="nucleotide sequence ID" value="NZ_JAQQLI010000082.1"/>
</dbReference>
<dbReference type="EMBL" id="JAQQLI010000082">
    <property type="protein sequence ID" value="MDC7789626.1"/>
    <property type="molecule type" value="Genomic_DNA"/>
</dbReference>
<keyword evidence="1" id="KW-0812">Transmembrane</keyword>
<reference evidence="3" key="2">
    <citation type="submission" date="2023-02" db="EMBL/GenBank/DDBJ databases">
        <authorList>
            <person name="Rayyan A."/>
            <person name="Meyer T."/>
            <person name="Kyndt J.A."/>
        </authorList>
    </citation>
    <scope>NUCLEOTIDE SEQUENCE</scope>
    <source>
        <strain evidence="3">DSM 9987</strain>
    </source>
</reference>
<evidence type="ECO:0000313" key="3">
    <source>
        <dbReference type="EMBL" id="MDC7789626.1"/>
    </source>
</evidence>
<protein>
    <submittedName>
        <fullName evidence="3">Uncharacterized protein</fullName>
    </submittedName>
</protein>
<evidence type="ECO:0000313" key="4">
    <source>
        <dbReference type="Proteomes" id="UP001165652"/>
    </source>
</evidence>
<feature type="transmembrane region" description="Helical" evidence="1">
    <location>
        <begin position="138"/>
        <end position="156"/>
    </location>
</feature>
<keyword evidence="1" id="KW-1133">Transmembrane helix</keyword>
<reference evidence="3" key="1">
    <citation type="journal article" date="2023" name="Microbiol Resour">
        <title>Genome Sequences of Rhodoplanes serenus and Two Thermotolerant Strains, Rhodoplanes tepidamans and 'Rhodoplanes cryptolactis,' Further Refine the Genus.</title>
        <authorList>
            <person name="Rayyan A.A."/>
            <person name="Kyndt J.A."/>
        </authorList>
    </citation>
    <scope>NUCLEOTIDE SEQUENCE</scope>
    <source>
        <strain evidence="3">DSM 9987</strain>
    </source>
</reference>
<proteinExistence type="predicted"/>
<feature type="transmembrane region" description="Helical" evidence="1">
    <location>
        <begin position="105"/>
        <end position="126"/>
    </location>
</feature>
<feature type="chain" id="PRO_5045604157" evidence="2">
    <location>
        <begin position="24"/>
        <end position="169"/>
    </location>
</feature>